<sequence>MLLVPVIAVVVAALSSAAPKRGHIFVLNSDVRYIACDAWLCPVDESMVVNPLWQISSREIPPRPSGWGLDEHRCIRCRPKMEQVAQDLEAVPSRFGRALPLVALPVFGAGFMVPKLEDALTGDDNTGSIMLMMLSELDAFTKTHAIDVALCTVDQAAFGAAHLARRQLLGDKLSENHLNMFSMLWRLKPPADITDPARFHSEVERLADRFLDGQVSLFLGAGVSINAGLPSWKQLLDRLGAELGFLATEREALSQLNPLEAASVCSSRAGGDGPLKARCARILASAKRYSLQHALLAGLPFRGCVTTNYDELFETAVKVAGHDMTMLPAGAGSVRDLWCLKLHGTCSRPESIVLTRHDYARFSKEQAASEAVLQALLMTQHVLFVGFSMRDENWCRIVETVRSALGAASSDEGNTADPTARGGNEAVSYDSTAGGAVDGCSGSAASAADADKQAEKQEFPALGTMLPLECDSLFDSLWTAGERPLLHVTAISELFSTAGPSDPTPRWSHEASRLSHVAVLARELEIFLDHVASAVEGRQCRILLNSKYTPLLSPRSFVLAAALNTFLSTLPAEAKKAGPFRQMLLPMLLSMGLRTQAARELCDDPRIEGPYRRRLGRLLECMEEGADARRRRRGRAPKILS</sequence>
<name>A0A0M0K5X1_9EUKA</name>
<proteinExistence type="predicted"/>
<protein>
    <submittedName>
        <fullName evidence="3">Uncharacterized protein</fullName>
    </submittedName>
</protein>
<dbReference type="InterPro" id="IPR029035">
    <property type="entry name" value="DHS-like_NAD/FAD-binding_dom"/>
</dbReference>
<dbReference type="Pfam" id="PF13289">
    <property type="entry name" value="SIR2_2"/>
    <property type="match status" value="1"/>
</dbReference>
<evidence type="ECO:0000256" key="2">
    <source>
        <dbReference type="SAM" id="SignalP"/>
    </source>
</evidence>
<keyword evidence="2" id="KW-0732">Signal</keyword>
<dbReference type="OrthoDB" id="153872at2759"/>
<feature type="signal peptide" evidence="2">
    <location>
        <begin position="1"/>
        <end position="17"/>
    </location>
</feature>
<evidence type="ECO:0000313" key="3">
    <source>
        <dbReference type="EMBL" id="KOO34209.1"/>
    </source>
</evidence>
<accession>A0A0M0K5X1</accession>
<gene>
    <name evidence="3" type="ORF">Ctob_012579</name>
</gene>
<organism evidence="3 4">
    <name type="scientific">Chrysochromulina tobinii</name>
    <dbReference type="NCBI Taxonomy" id="1460289"/>
    <lineage>
        <taxon>Eukaryota</taxon>
        <taxon>Haptista</taxon>
        <taxon>Haptophyta</taxon>
        <taxon>Prymnesiophyceae</taxon>
        <taxon>Prymnesiales</taxon>
        <taxon>Chrysochromulinaceae</taxon>
        <taxon>Chrysochromulina</taxon>
    </lineage>
</organism>
<comment type="caution">
    <text evidence="3">The sequence shown here is derived from an EMBL/GenBank/DDBJ whole genome shotgun (WGS) entry which is preliminary data.</text>
</comment>
<dbReference type="SUPFAM" id="SSF52467">
    <property type="entry name" value="DHS-like NAD/FAD-binding domain"/>
    <property type="match status" value="1"/>
</dbReference>
<dbReference type="AlphaFoldDB" id="A0A0M0K5X1"/>
<dbReference type="EMBL" id="JWZX01001296">
    <property type="protein sequence ID" value="KOO34209.1"/>
    <property type="molecule type" value="Genomic_DNA"/>
</dbReference>
<keyword evidence="4" id="KW-1185">Reference proteome</keyword>
<evidence type="ECO:0000256" key="1">
    <source>
        <dbReference type="SAM" id="MobiDB-lite"/>
    </source>
</evidence>
<feature type="chain" id="PRO_5005602382" evidence="2">
    <location>
        <begin position="18"/>
        <end position="641"/>
    </location>
</feature>
<feature type="region of interest" description="Disordered" evidence="1">
    <location>
        <begin position="407"/>
        <end position="428"/>
    </location>
</feature>
<reference evidence="4" key="1">
    <citation type="journal article" date="2015" name="PLoS Genet.">
        <title>Genome Sequence and Transcriptome Analyses of Chrysochromulina tobin: Metabolic Tools for Enhanced Algal Fitness in the Prominent Order Prymnesiales (Haptophyceae).</title>
        <authorList>
            <person name="Hovde B.T."/>
            <person name="Deodato C.R."/>
            <person name="Hunsperger H.M."/>
            <person name="Ryken S.A."/>
            <person name="Yost W."/>
            <person name="Jha R.K."/>
            <person name="Patterson J."/>
            <person name="Monnat R.J. Jr."/>
            <person name="Barlow S.B."/>
            <person name="Starkenburg S.R."/>
            <person name="Cattolico R.A."/>
        </authorList>
    </citation>
    <scope>NUCLEOTIDE SEQUENCE</scope>
    <source>
        <strain evidence="4">CCMP291</strain>
    </source>
</reference>
<dbReference type="Proteomes" id="UP000037460">
    <property type="component" value="Unassembled WGS sequence"/>
</dbReference>
<evidence type="ECO:0000313" key="4">
    <source>
        <dbReference type="Proteomes" id="UP000037460"/>
    </source>
</evidence>